<sequence length="975" mass="108002">MEDVPKRLLVFDRQTPLTPNRAEKPTGMPPTAQTPEIRDSNRGAVAWGALVFGLLAMGGITGCSRAHYRVQADKEANALIAEKAVHVSRPVNTSLKIDLDPRSRMFNPFDPDFQPMPLDDPASNRYMQCVDGRRGYPMWEAAGLTNTAENPVWWQYLPLNENGVLELNADNAVRIALLHSPEYQEQLETLFLSALDVSSERFQFDTQFYGGLDTSYTAIGAGRDGESSSAIALGADSNGPRDLAMQRAFATGGNLIVGVANNIVWELSGPNSQSAFTVLDFTLLQPLLRGAGRDRIMERLTLAERRLLANVRSFERFRREFYLNITTGRSISTQVRRSGGVFGVGLSGFTGLGGGFGGLGGGGGFGLAGGGGVPDAGGFIGLLQDQLQIRNLEENIARLGENLVILENTLVELLTTIPDDPEAIIRQRLQIAQSRSSLLAAQSTLVSRRVAFQNSVDDFLGDLGLPPYLCVEINDPALNRFELIDRELRARREQLIATRAEVGELNVALLDLAEMQIDETTGLPRARLDWNDDTVAVIEKLRLAIKPLSRFTRDLVNKDLPRVQKDLDVLEEQLPERRRQTESLLALYREEQETICSLLGIETLDESIFDIAPIMELGEELQQQFVELSERLVDYQTEVDRLTDSIEKYVTSGPGSSDSAETAEAIRRDIILASQNLLSSLGDDVLALQLVQARARVESLVLPEVEIDPAEALQIARVNRRDWANARANLVDQYRSIEFIADNLESSLDLTFSGDVQNNGNNPFALRQNTGSLRVGLQWDAPITRLQERNTYRQSLIEYEQAKRSYYGYEDGIWQLLRATIRQLQANRINFELGRQSVRIAAMQLELNEDIRSFRDARGLNSGPTAARDTISALSDLLNSQNGLLNLYVNFEVVRRGLDLDLGTMELTPDGMWIDPGPIDPDYLLRLVGTSEGGLIECGGFIDGENPCTPAKCGLQLKTQPTEPIYHSEMYSNGI</sequence>
<dbReference type="InterPro" id="IPR010131">
    <property type="entry name" value="MdtP/NodT-like"/>
</dbReference>
<dbReference type="Proteomes" id="UP000011885">
    <property type="component" value="Unassembled WGS sequence"/>
</dbReference>
<feature type="coiled-coil region" evidence="1">
    <location>
        <begin position="618"/>
        <end position="645"/>
    </location>
</feature>
<dbReference type="PANTHER" id="PTHR30203">
    <property type="entry name" value="OUTER MEMBRANE CATION EFFLUX PROTEIN"/>
    <property type="match status" value="1"/>
</dbReference>
<gene>
    <name evidence="3" type="ORF">RSSM_06377</name>
</gene>
<comment type="caution">
    <text evidence="3">The sequence shown here is derived from an EMBL/GenBank/DDBJ whole genome shotgun (WGS) entry which is preliminary data.</text>
</comment>
<dbReference type="AlphaFoldDB" id="M5U2U9"/>
<proteinExistence type="predicted"/>
<dbReference type="Gene3D" id="1.20.1600.10">
    <property type="entry name" value="Outer membrane efflux proteins (OEP)"/>
    <property type="match status" value="1"/>
</dbReference>
<keyword evidence="1" id="KW-0175">Coiled coil</keyword>
<accession>M5U2U9</accession>
<protein>
    <recommendedName>
        <fullName evidence="5">Outer membrane efflux protein</fullName>
    </recommendedName>
</protein>
<evidence type="ECO:0000256" key="1">
    <source>
        <dbReference type="SAM" id="Coils"/>
    </source>
</evidence>
<dbReference type="PANTHER" id="PTHR30203:SF33">
    <property type="entry name" value="BLR4455 PROTEIN"/>
    <property type="match status" value="1"/>
</dbReference>
<organism evidence="3 4">
    <name type="scientific">Rhodopirellula sallentina SM41</name>
    <dbReference type="NCBI Taxonomy" id="1263870"/>
    <lineage>
        <taxon>Bacteria</taxon>
        <taxon>Pseudomonadati</taxon>
        <taxon>Planctomycetota</taxon>
        <taxon>Planctomycetia</taxon>
        <taxon>Pirellulales</taxon>
        <taxon>Pirellulaceae</taxon>
        <taxon>Rhodopirellula</taxon>
    </lineage>
</organism>
<evidence type="ECO:0000313" key="3">
    <source>
        <dbReference type="EMBL" id="EMI52181.1"/>
    </source>
</evidence>
<dbReference type="PATRIC" id="fig|1263870.3.peg.6759"/>
<keyword evidence="4" id="KW-1185">Reference proteome</keyword>
<feature type="region of interest" description="Disordered" evidence="2">
    <location>
        <begin position="13"/>
        <end position="37"/>
    </location>
</feature>
<reference evidence="3 4" key="1">
    <citation type="journal article" date="2013" name="Mar. Genomics">
        <title>Expression of sulfatases in Rhodopirellula baltica and the diversity of sulfatases in the genus Rhodopirellula.</title>
        <authorList>
            <person name="Wegner C.E."/>
            <person name="Richter-Heitmann T."/>
            <person name="Klindworth A."/>
            <person name="Klockow C."/>
            <person name="Richter M."/>
            <person name="Achstetter T."/>
            <person name="Glockner F.O."/>
            <person name="Harder J."/>
        </authorList>
    </citation>
    <scope>NUCLEOTIDE SEQUENCE [LARGE SCALE GENOMIC DNA]</scope>
    <source>
        <strain evidence="3 4">SM41</strain>
    </source>
</reference>
<dbReference type="SUPFAM" id="SSF56954">
    <property type="entry name" value="Outer membrane efflux proteins (OEP)"/>
    <property type="match status" value="1"/>
</dbReference>
<name>M5U2U9_9BACT</name>
<evidence type="ECO:0000313" key="4">
    <source>
        <dbReference type="Proteomes" id="UP000011885"/>
    </source>
</evidence>
<evidence type="ECO:0000256" key="2">
    <source>
        <dbReference type="SAM" id="MobiDB-lite"/>
    </source>
</evidence>
<dbReference type="EMBL" id="ANOH01000444">
    <property type="protein sequence ID" value="EMI52181.1"/>
    <property type="molecule type" value="Genomic_DNA"/>
</dbReference>
<feature type="coiled-coil region" evidence="1">
    <location>
        <begin position="382"/>
        <end position="409"/>
    </location>
</feature>
<evidence type="ECO:0008006" key="5">
    <source>
        <dbReference type="Google" id="ProtNLM"/>
    </source>
</evidence>